<dbReference type="SUPFAM" id="SSF56954">
    <property type="entry name" value="Outer membrane efflux proteins (OEP)"/>
    <property type="match status" value="1"/>
</dbReference>
<evidence type="ECO:0000313" key="2">
    <source>
        <dbReference type="EMBL" id="SEH90214.1"/>
    </source>
</evidence>
<accession>A0A1H6LNL5</accession>
<dbReference type="InterPro" id="IPR010131">
    <property type="entry name" value="MdtP/NodT-like"/>
</dbReference>
<dbReference type="STRING" id="173990.SAMN05660691_02072"/>
<dbReference type="PROSITE" id="PS51257">
    <property type="entry name" value="PROKAR_LIPOPROTEIN"/>
    <property type="match status" value="1"/>
</dbReference>
<keyword evidence="3" id="KW-1185">Reference proteome</keyword>
<dbReference type="PANTHER" id="PTHR30203">
    <property type="entry name" value="OUTER MEMBRANE CATION EFFLUX PROTEIN"/>
    <property type="match status" value="1"/>
</dbReference>
<dbReference type="Gene3D" id="1.20.1600.10">
    <property type="entry name" value="Outer membrane efflux proteins (OEP)"/>
    <property type="match status" value="1"/>
</dbReference>
<protein>
    <submittedName>
        <fullName evidence="2">Outer membrane protein TolC</fullName>
    </submittedName>
</protein>
<proteinExistence type="predicted"/>
<dbReference type="EMBL" id="FNXF01000006">
    <property type="protein sequence ID" value="SEH90214.1"/>
    <property type="molecule type" value="Genomic_DNA"/>
</dbReference>
<name>A0A1H6LNL5_9GAMM</name>
<dbReference type="AlphaFoldDB" id="A0A1H6LNL5"/>
<sequence>MSMPSRKLANTSLVKLAVVTAILASLTACAVNPGDPINTVQAEIAAINPTPLQRIENDEQQQQIQQRVQGLLLHPLTLDTAVEIAVLNNKSLQAELFALGVSASQLQQASQLPNPAIMLTRNVSDGNYSTELEFGFNILSLLTLPKVRQLETNRFEQARLLSAQRIAGIIADTRHAYWNAVAAQEVLRYLEQVYTTTEAGAELAKRMLQAGNFSKLDYLREQGLLTEATLNLVKARQLAYNSKATLQQQLGLWQESERLILPDRLPEIPAELTEWRSVIQGGLDQRLDIRLAKLKLELVAQSAGLTKATRFINAFELEVGGNLQDSSERSYKAVLELPLFDWGTYRVKKAEYQYKQAFNEAFATGVSARSELTTSYHNYASSHELARHYKNAMLPIQQQIAEENQLRYNGMFISVFELIADARNQINAVTGYVNATRDYWLAKSQLDMVMIGVSVTKQESTEQQSVSTAADASH</sequence>
<dbReference type="PANTHER" id="PTHR30203:SF24">
    <property type="entry name" value="BLR4935 PROTEIN"/>
    <property type="match status" value="1"/>
</dbReference>
<feature type="signal peptide" evidence="1">
    <location>
        <begin position="1"/>
        <end position="30"/>
    </location>
</feature>
<keyword evidence="1" id="KW-0732">Signal</keyword>
<organism evidence="2 3">
    <name type="scientific">Rheinheimera pacifica</name>
    <dbReference type="NCBI Taxonomy" id="173990"/>
    <lineage>
        <taxon>Bacteria</taxon>
        <taxon>Pseudomonadati</taxon>
        <taxon>Pseudomonadota</taxon>
        <taxon>Gammaproteobacteria</taxon>
        <taxon>Chromatiales</taxon>
        <taxon>Chromatiaceae</taxon>
        <taxon>Rheinheimera</taxon>
    </lineage>
</organism>
<dbReference type="GO" id="GO:0015562">
    <property type="term" value="F:efflux transmembrane transporter activity"/>
    <property type="evidence" value="ECO:0007669"/>
    <property type="project" value="InterPro"/>
</dbReference>
<dbReference type="OrthoDB" id="237412at2"/>
<evidence type="ECO:0000313" key="3">
    <source>
        <dbReference type="Proteomes" id="UP000199371"/>
    </source>
</evidence>
<gene>
    <name evidence="2" type="ORF">SAMN05660691_02072</name>
</gene>
<evidence type="ECO:0000256" key="1">
    <source>
        <dbReference type="SAM" id="SignalP"/>
    </source>
</evidence>
<dbReference type="Proteomes" id="UP000199371">
    <property type="component" value="Unassembled WGS sequence"/>
</dbReference>
<reference evidence="3" key="1">
    <citation type="submission" date="2016-10" db="EMBL/GenBank/DDBJ databases">
        <authorList>
            <person name="Varghese N."/>
            <person name="Submissions S."/>
        </authorList>
    </citation>
    <scope>NUCLEOTIDE SEQUENCE [LARGE SCALE GENOMIC DNA]</scope>
    <source>
        <strain evidence="3">DSM 17616</strain>
    </source>
</reference>
<feature type="chain" id="PRO_5011639565" evidence="1">
    <location>
        <begin position="31"/>
        <end position="474"/>
    </location>
</feature>